<dbReference type="OrthoDB" id="3231004at2759"/>
<sequence length="241" mass="25970">MGGGQIKDAETLWSIDSLQAAAAAFPLRVAQQPQRTWAILTKYKANRDFIKAYSNLSLSTTLQYDQISTITAELFDNFMEYKLLLKRIQSVLKSRDTYQSKLVVNAISTDLATLLSVKSAIQNEQTKIVEAIDTLGRDPGILKRQNSHFRRADSPVVAKILDAAIGSRKPQANTPSSGTSASGSETSGVVVVSTTAAASTQDNKTSAPFLDLESLVSPEIWGDLLPEPKAGFANDPVANAP</sequence>
<dbReference type="AlphaFoldDB" id="A0A8H3J5P0"/>
<feature type="compositionally biased region" description="Low complexity" evidence="1">
    <location>
        <begin position="176"/>
        <end position="186"/>
    </location>
</feature>
<dbReference type="EMBL" id="CAJPDS010000176">
    <property type="protein sequence ID" value="CAF9941115.1"/>
    <property type="molecule type" value="Genomic_DNA"/>
</dbReference>
<dbReference type="Proteomes" id="UP000664521">
    <property type="component" value="Unassembled WGS sequence"/>
</dbReference>
<feature type="region of interest" description="Disordered" evidence="1">
    <location>
        <begin position="167"/>
        <end position="186"/>
    </location>
</feature>
<accession>A0A8H3J5P0</accession>
<comment type="caution">
    <text evidence="2">The sequence shown here is derived from an EMBL/GenBank/DDBJ whole genome shotgun (WGS) entry which is preliminary data.</text>
</comment>
<evidence type="ECO:0000313" key="2">
    <source>
        <dbReference type="EMBL" id="CAF9941115.1"/>
    </source>
</evidence>
<protein>
    <submittedName>
        <fullName evidence="2">Uncharacterized protein</fullName>
    </submittedName>
</protein>
<reference evidence="2" key="1">
    <citation type="submission" date="2021-03" db="EMBL/GenBank/DDBJ databases">
        <authorList>
            <person name="Tagirdzhanova G."/>
        </authorList>
    </citation>
    <scope>NUCLEOTIDE SEQUENCE</scope>
</reference>
<gene>
    <name evidence="2" type="ORF">HETSPECPRED_002871</name>
</gene>
<evidence type="ECO:0000313" key="3">
    <source>
        <dbReference type="Proteomes" id="UP000664521"/>
    </source>
</evidence>
<organism evidence="2 3">
    <name type="scientific">Heterodermia speciosa</name>
    <dbReference type="NCBI Taxonomy" id="116794"/>
    <lineage>
        <taxon>Eukaryota</taxon>
        <taxon>Fungi</taxon>
        <taxon>Dikarya</taxon>
        <taxon>Ascomycota</taxon>
        <taxon>Pezizomycotina</taxon>
        <taxon>Lecanoromycetes</taxon>
        <taxon>OSLEUM clade</taxon>
        <taxon>Lecanoromycetidae</taxon>
        <taxon>Caliciales</taxon>
        <taxon>Physciaceae</taxon>
        <taxon>Heterodermia</taxon>
    </lineage>
</organism>
<evidence type="ECO:0000256" key="1">
    <source>
        <dbReference type="SAM" id="MobiDB-lite"/>
    </source>
</evidence>
<keyword evidence="3" id="KW-1185">Reference proteome</keyword>
<proteinExistence type="predicted"/>
<name>A0A8H3J5P0_9LECA</name>